<evidence type="ECO:0000256" key="2">
    <source>
        <dbReference type="SAM" id="Phobius"/>
    </source>
</evidence>
<feature type="region of interest" description="Disordered" evidence="1">
    <location>
        <begin position="1"/>
        <end position="55"/>
    </location>
</feature>
<feature type="compositionally biased region" description="Polar residues" evidence="1">
    <location>
        <begin position="23"/>
        <end position="33"/>
    </location>
</feature>
<keyword evidence="2" id="KW-1133">Transmembrane helix</keyword>
<name>A0A7D5LS98_9TOMB</name>
<proteinExistence type="predicted"/>
<accession>A0A7D5LS98</accession>
<evidence type="ECO:0000313" key="3">
    <source>
        <dbReference type="EMBL" id="QLG97005.1"/>
    </source>
</evidence>
<reference evidence="3" key="1">
    <citation type="submission" date="2020-06" db="EMBL/GenBank/DDBJ databases">
        <title>Soybean yellow mottle mosaic virus isolate CHBU-139.</title>
        <authorList>
            <person name="Jo Y."/>
            <person name="Cho W.K."/>
        </authorList>
    </citation>
    <scope>NUCLEOTIDE SEQUENCE</scope>
    <source>
        <strain evidence="3">CHBU-139</strain>
    </source>
</reference>
<keyword evidence="2" id="KW-0812">Transmembrane</keyword>
<feature type="transmembrane region" description="Helical" evidence="2">
    <location>
        <begin position="187"/>
        <end position="207"/>
    </location>
</feature>
<dbReference type="EMBL" id="MT603841">
    <property type="protein sequence ID" value="QLG97005.1"/>
    <property type="molecule type" value="Genomic_RNA"/>
</dbReference>
<feature type="transmembrane region" description="Helical" evidence="2">
    <location>
        <begin position="149"/>
        <end position="167"/>
    </location>
</feature>
<evidence type="ECO:0000256" key="1">
    <source>
        <dbReference type="SAM" id="MobiDB-lite"/>
    </source>
</evidence>
<sequence length="223" mass="24947">MEKCSPLPNSPRRRNPKDEELSPRTSESDSTPLTLDPSRKSVVPPECRHEESPLPSRPMCPMEYRTTLFDKTNRSFSILSYGELLCLIALSPLLISLGHSTQVILQHSIGCNRSPQGMICTDSLIVRSSTLPGVRLPLRDRLSWRMIQTLVMLTLIMSLTCLTWLALSLARSSLPSGSSQTLNSSTVMFVTILLATPSWLMLARYWLQHMDSKLQLPPSPSVK</sequence>
<organism evidence="3">
    <name type="scientific">Soybean yellow mottle mosaic virus</name>
    <dbReference type="NCBI Taxonomy" id="578361"/>
    <lineage>
        <taxon>Viruses</taxon>
        <taxon>Riboviria</taxon>
        <taxon>Orthornavirae</taxon>
        <taxon>Kitrinoviricota</taxon>
        <taxon>Tolucaviricetes</taxon>
        <taxon>Tolivirales</taxon>
        <taxon>Tombusviridae</taxon>
        <taxon>Procedovirinae</taxon>
        <taxon>Gammacarmovirus</taxon>
        <taxon>Gammacarmovirus glycinis</taxon>
    </lineage>
</organism>
<feature type="transmembrane region" description="Helical" evidence="2">
    <location>
        <begin position="78"/>
        <end position="97"/>
    </location>
</feature>
<protein>
    <submittedName>
        <fullName evidence="3">Polyprotein</fullName>
    </submittedName>
</protein>
<keyword evidence="2" id="KW-0472">Membrane</keyword>